<organism evidence="1">
    <name type="scientific">marine metagenome</name>
    <dbReference type="NCBI Taxonomy" id="408172"/>
    <lineage>
        <taxon>unclassified sequences</taxon>
        <taxon>metagenomes</taxon>
        <taxon>ecological metagenomes</taxon>
    </lineage>
</organism>
<dbReference type="AlphaFoldDB" id="A0A381T954"/>
<reference evidence="1" key="1">
    <citation type="submission" date="2018-05" db="EMBL/GenBank/DDBJ databases">
        <authorList>
            <person name="Lanie J.A."/>
            <person name="Ng W.-L."/>
            <person name="Kazmierczak K.M."/>
            <person name="Andrzejewski T.M."/>
            <person name="Davidsen T.M."/>
            <person name="Wayne K.J."/>
            <person name="Tettelin H."/>
            <person name="Glass J.I."/>
            <person name="Rusch D."/>
            <person name="Podicherti R."/>
            <person name="Tsui H.-C.T."/>
            <person name="Winkler M.E."/>
        </authorList>
    </citation>
    <scope>NUCLEOTIDE SEQUENCE</scope>
</reference>
<protein>
    <submittedName>
        <fullName evidence="1">Uncharacterized protein</fullName>
    </submittedName>
</protein>
<accession>A0A381T954</accession>
<name>A0A381T954_9ZZZZ</name>
<gene>
    <name evidence="1" type="ORF">METZ01_LOCUS65566</name>
</gene>
<sequence>MVAFGGVSSQIREQAPDTQKLTSGQVIGLVQGKIEKVCEPGNLYLRIPNNFRTGRQTDNTWWVLWGNDGSWIVYENTLTVQTVRGCLSLSRRRL</sequence>
<proteinExistence type="predicted"/>
<evidence type="ECO:0000313" key="1">
    <source>
        <dbReference type="EMBL" id="SVA12712.1"/>
    </source>
</evidence>
<dbReference type="EMBL" id="UINC01004221">
    <property type="protein sequence ID" value="SVA12712.1"/>
    <property type="molecule type" value="Genomic_DNA"/>
</dbReference>